<accession>A0ABW6JB79</accession>
<organism evidence="1 2">
    <name type="scientific">Streptomyces cellulosae</name>
    <dbReference type="NCBI Taxonomy" id="1968"/>
    <lineage>
        <taxon>Bacteria</taxon>
        <taxon>Bacillati</taxon>
        <taxon>Actinomycetota</taxon>
        <taxon>Actinomycetes</taxon>
        <taxon>Kitasatosporales</taxon>
        <taxon>Streptomycetaceae</taxon>
        <taxon>Streptomyces</taxon>
    </lineage>
</organism>
<dbReference type="RefSeq" id="WP_369281100.1">
    <property type="nucleotide sequence ID" value="NZ_JBHVBU010000001.1"/>
</dbReference>
<dbReference type="EMBL" id="JBHVBU010000001">
    <property type="protein sequence ID" value="MFE7961484.1"/>
    <property type="molecule type" value="Genomic_DNA"/>
</dbReference>
<evidence type="ECO:0000313" key="1">
    <source>
        <dbReference type="EMBL" id="MFE7961484.1"/>
    </source>
</evidence>
<sequence length="56" mass="5781">MTLGRSRTAVPPPCFTVTAGPVPAAEAFGVSAAAVRATLLRLPKSHSAMYAKKARV</sequence>
<evidence type="ECO:0000313" key="2">
    <source>
        <dbReference type="Proteomes" id="UP001600650"/>
    </source>
</evidence>
<protein>
    <submittedName>
        <fullName evidence="1">Uncharacterized protein</fullName>
    </submittedName>
</protein>
<proteinExistence type="predicted"/>
<gene>
    <name evidence="1" type="ORF">ACFU0X_00295</name>
</gene>
<dbReference type="Proteomes" id="UP001600650">
    <property type="component" value="Unassembled WGS sequence"/>
</dbReference>
<name>A0ABW6JB79_STRCE</name>
<comment type="caution">
    <text evidence="1">The sequence shown here is derived from an EMBL/GenBank/DDBJ whole genome shotgun (WGS) entry which is preliminary data.</text>
</comment>
<reference evidence="1 2" key="1">
    <citation type="submission" date="2024-09" db="EMBL/GenBank/DDBJ databases">
        <title>The Natural Products Discovery Center: Release of the First 8490 Sequenced Strains for Exploring Actinobacteria Biosynthetic Diversity.</title>
        <authorList>
            <person name="Kalkreuter E."/>
            <person name="Kautsar S.A."/>
            <person name="Yang D."/>
            <person name="Bader C.D."/>
            <person name="Teijaro C.N."/>
            <person name="Fluegel L."/>
            <person name="Davis C.M."/>
            <person name="Simpson J.R."/>
            <person name="Lauterbach L."/>
            <person name="Steele A.D."/>
            <person name="Gui C."/>
            <person name="Meng S."/>
            <person name="Li G."/>
            <person name="Viehrig K."/>
            <person name="Ye F."/>
            <person name="Su P."/>
            <person name="Kiefer A.F."/>
            <person name="Nichols A."/>
            <person name="Cepeda A.J."/>
            <person name="Yan W."/>
            <person name="Fan B."/>
            <person name="Jiang Y."/>
            <person name="Adhikari A."/>
            <person name="Zheng C.-J."/>
            <person name="Schuster L."/>
            <person name="Cowan T.M."/>
            <person name="Smanski M.J."/>
            <person name="Chevrette M.G."/>
            <person name="De Carvalho L.P.S."/>
            <person name="Shen B."/>
        </authorList>
    </citation>
    <scope>NUCLEOTIDE SEQUENCE [LARGE SCALE GENOMIC DNA]</scope>
    <source>
        <strain evidence="1 2">NPDC057399</strain>
    </source>
</reference>
<keyword evidence="2" id="KW-1185">Reference proteome</keyword>